<sequence length="124" mass="13875">MDCIHLTNIRCYGYTGYLPEEQVLGQWFEVDVKLWLDISTAANTDAIEDTVDYRSVINSVQLIVKTAKFVLVEKLAGTIADSLLQQCDRVTQVQVIVSKPAAPIPDFSGRISIELTRTKTRSNL</sequence>
<keyword evidence="5 6" id="KW-0456">Lyase</keyword>
<dbReference type="PANTHER" id="PTHR42844">
    <property type="entry name" value="DIHYDRONEOPTERIN ALDOLASE 1-RELATED"/>
    <property type="match status" value="1"/>
</dbReference>
<dbReference type="RefSeq" id="WP_280656060.1">
    <property type="nucleotide sequence ID" value="NZ_JANQDH010000117.1"/>
</dbReference>
<dbReference type="PANTHER" id="PTHR42844:SF1">
    <property type="entry name" value="DIHYDRONEOPTERIN ALDOLASE 1-RELATED"/>
    <property type="match status" value="1"/>
</dbReference>
<evidence type="ECO:0000256" key="3">
    <source>
        <dbReference type="ARBA" id="ARBA00005708"/>
    </source>
</evidence>
<dbReference type="CDD" id="cd00534">
    <property type="entry name" value="DHNA_DHNTPE"/>
    <property type="match status" value="1"/>
</dbReference>
<protein>
    <recommendedName>
        <fullName evidence="6">7,8-dihydroneopterin aldolase</fullName>
        <ecNumber evidence="6">4.1.2.25</ecNumber>
    </recommendedName>
</protein>
<dbReference type="Pfam" id="PF02152">
    <property type="entry name" value="FolB"/>
    <property type="match status" value="1"/>
</dbReference>
<dbReference type="GO" id="GO:0004150">
    <property type="term" value="F:dihydroneopterin aldolase activity"/>
    <property type="evidence" value="ECO:0007669"/>
    <property type="project" value="UniProtKB-UniRule"/>
</dbReference>
<dbReference type="AlphaFoldDB" id="A0AA43GUU1"/>
<dbReference type="FunFam" id="3.30.1130.10:FF:000003">
    <property type="entry name" value="7,8-dihydroneopterin aldolase"/>
    <property type="match status" value="1"/>
</dbReference>
<dbReference type="InterPro" id="IPR006156">
    <property type="entry name" value="Dihydroneopterin_aldolase"/>
</dbReference>
<evidence type="ECO:0000313" key="9">
    <source>
        <dbReference type="Proteomes" id="UP001159387"/>
    </source>
</evidence>
<feature type="domain" description="Dihydroneopterin aldolase/epimerase" evidence="7">
    <location>
        <begin position="4"/>
        <end position="117"/>
    </location>
</feature>
<dbReference type="GO" id="GO:0046654">
    <property type="term" value="P:tetrahydrofolate biosynthetic process"/>
    <property type="evidence" value="ECO:0007669"/>
    <property type="project" value="UniProtKB-UniRule"/>
</dbReference>
<dbReference type="InterPro" id="IPR006157">
    <property type="entry name" value="FolB_dom"/>
</dbReference>
<accession>A0AA43GUU1</accession>
<comment type="pathway">
    <text evidence="2 6">Cofactor biosynthesis; tetrahydrofolate biosynthesis; 2-amino-4-hydroxy-6-hydroxymethyl-7,8-dihydropteridine diphosphate from 7,8-dihydroneopterin triphosphate: step 3/4.</text>
</comment>
<evidence type="ECO:0000259" key="7">
    <source>
        <dbReference type="SMART" id="SM00905"/>
    </source>
</evidence>
<dbReference type="EC" id="4.1.2.25" evidence="6"/>
<dbReference type="GO" id="GO:0005737">
    <property type="term" value="C:cytoplasm"/>
    <property type="evidence" value="ECO:0007669"/>
    <property type="project" value="TreeGrafter"/>
</dbReference>
<comment type="catalytic activity">
    <reaction evidence="1 6">
        <text>7,8-dihydroneopterin = 6-hydroxymethyl-7,8-dihydropterin + glycolaldehyde</text>
        <dbReference type="Rhea" id="RHEA:10540"/>
        <dbReference type="ChEBI" id="CHEBI:17001"/>
        <dbReference type="ChEBI" id="CHEBI:17071"/>
        <dbReference type="ChEBI" id="CHEBI:44841"/>
        <dbReference type="EC" id="4.1.2.25"/>
    </reaction>
</comment>
<dbReference type="NCBIfam" id="TIGR00525">
    <property type="entry name" value="folB"/>
    <property type="match status" value="1"/>
</dbReference>
<dbReference type="SUPFAM" id="SSF55620">
    <property type="entry name" value="Tetrahydrobiopterin biosynthesis enzymes-like"/>
    <property type="match status" value="1"/>
</dbReference>
<name>A0AA43GUU1_9CYAN</name>
<evidence type="ECO:0000313" key="8">
    <source>
        <dbReference type="EMBL" id="MDH6062119.1"/>
    </source>
</evidence>
<evidence type="ECO:0000256" key="2">
    <source>
        <dbReference type="ARBA" id="ARBA00005013"/>
    </source>
</evidence>
<comment type="caution">
    <text evidence="8">The sequence shown here is derived from an EMBL/GenBank/DDBJ whole genome shotgun (WGS) entry which is preliminary data.</text>
</comment>
<dbReference type="NCBIfam" id="TIGR00526">
    <property type="entry name" value="folB_dom"/>
    <property type="match status" value="1"/>
</dbReference>
<reference evidence="8 9" key="1">
    <citation type="journal article" date="2023" name="J. Phycol.">
        <title>Chrysosporum ovalisporum is synonymous with the true-branching cyanobacterium Umezakia natans (Nostocales/Aphanizomenonaceae).</title>
        <authorList>
            <person name="McGregor G.B."/>
            <person name="Sendall B.C."/>
            <person name="Niiyama Y."/>
            <person name="Tuji A."/>
            <person name="Willis A."/>
        </authorList>
    </citation>
    <scope>NUCLEOTIDE SEQUENCE [LARGE SCALE GENOMIC DNA]</scope>
    <source>
        <strain evidence="8 9">ANA360D</strain>
    </source>
</reference>
<keyword evidence="9" id="KW-1185">Reference proteome</keyword>
<dbReference type="InterPro" id="IPR043133">
    <property type="entry name" value="GTP-CH-I_C/QueF"/>
</dbReference>
<dbReference type="Proteomes" id="UP001159387">
    <property type="component" value="Unassembled WGS sequence"/>
</dbReference>
<dbReference type="SMART" id="SM00905">
    <property type="entry name" value="FolB"/>
    <property type="match status" value="1"/>
</dbReference>
<comment type="function">
    <text evidence="6">Catalyzes the conversion of 7,8-dihydroneopterin to 6-hydroxymethyl-7,8-dihydropterin.</text>
</comment>
<evidence type="ECO:0000256" key="6">
    <source>
        <dbReference type="RuleBase" id="RU362079"/>
    </source>
</evidence>
<dbReference type="EMBL" id="JANQDH010000117">
    <property type="protein sequence ID" value="MDH6062119.1"/>
    <property type="molecule type" value="Genomic_DNA"/>
</dbReference>
<keyword evidence="4 6" id="KW-0289">Folate biosynthesis</keyword>
<proteinExistence type="inferred from homology"/>
<evidence type="ECO:0000256" key="4">
    <source>
        <dbReference type="ARBA" id="ARBA00022909"/>
    </source>
</evidence>
<dbReference type="Gene3D" id="3.30.1130.10">
    <property type="match status" value="1"/>
</dbReference>
<comment type="similarity">
    <text evidence="3 6">Belongs to the DHNA family.</text>
</comment>
<gene>
    <name evidence="8" type="primary">folB</name>
    <name evidence="8" type="ORF">NWP17_17045</name>
</gene>
<organism evidence="8 9">
    <name type="scientific">Chrysosporum bergii ANA360D</name>
    <dbReference type="NCBI Taxonomy" id="617107"/>
    <lineage>
        <taxon>Bacteria</taxon>
        <taxon>Bacillati</taxon>
        <taxon>Cyanobacteriota</taxon>
        <taxon>Cyanophyceae</taxon>
        <taxon>Nostocales</taxon>
        <taxon>Nodulariaceae</taxon>
        <taxon>Chrysosporum</taxon>
    </lineage>
</organism>
<dbReference type="GO" id="GO:0046656">
    <property type="term" value="P:folic acid biosynthetic process"/>
    <property type="evidence" value="ECO:0007669"/>
    <property type="project" value="UniProtKB-UniRule"/>
</dbReference>
<evidence type="ECO:0000256" key="1">
    <source>
        <dbReference type="ARBA" id="ARBA00001353"/>
    </source>
</evidence>
<evidence type="ECO:0000256" key="5">
    <source>
        <dbReference type="ARBA" id="ARBA00023239"/>
    </source>
</evidence>